<sequence length="302" mass="34958">MKLKEAIDYFENYLISERQVSSNTVKSYLNDLNDLVSFIKDEDKSLKEIDYFALRMFVAYLYDKGFSKSSIERKIATLRSFFKFLIKRGLIEDNPARMIKFPKKDKKLFTVFDIDTIFSLLELPDKETPSGIRDALILEFLYGTGVRVSELVNIKLDDIDFGGMRVRIFGKGKKMRVIPLSDYIMDLIKKYLSVRENIVQKGIVNTDHLFINKFGTALTDRSVRRIVDKYLKKAGLPLNYSPHSFRHTFATHLLENGADLRTIQKLLGHSSLATTQKYTHLNLSEILKVYDKTHPYGKGELK</sequence>
<reference evidence="12 13" key="1">
    <citation type="journal article" date="2010" name="DNA Res.">
        <title>Bacterial lifestyle in a deep-sea hydrothermal vent chimney revealed by the genome sequence of the thermophilic bacterium Deferribacter desulfuricans SSM1.</title>
        <authorList>
            <person name="Takaki Y."/>
            <person name="Shimamura S."/>
            <person name="Nakagawa S."/>
            <person name="Fukuhara Y."/>
            <person name="Horikawa H."/>
            <person name="Ankai A."/>
            <person name="Harada T."/>
            <person name="Hosoyama A."/>
            <person name="Oguchi A."/>
            <person name="Fukui S."/>
            <person name="Fujita N."/>
            <person name="Takami H."/>
            <person name="Takai K."/>
        </authorList>
    </citation>
    <scope>NUCLEOTIDE SEQUENCE [LARGE SCALE GENOMIC DNA]</scope>
    <source>
        <strain evidence="13">DSM 14783 / JCM 11476 / NBRC 101012 / SSM1</strain>
    </source>
</reference>
<dbReference type="HOGENOM" id="CLU_027562_9_0_0"/>
<feature type="domain" description="Tyr recombinase" evidence="10">
    <location>
        <begin position="107"/>
        <end position="291"/>
    </location>
</feature>
<gene>
    <name evidence="9" type="primary">xerC</name>
    <name evidence="12" type="ordered locus">DEFDS_1801</name>
</gene>
<feature type="active site" evidence="9">
    <location>
        <position position="243"/>
    </location>
</feature>
<dbReference type="GO" id="GO:0009037">
    <property type="term" value="F:tyrosine-based site-specific recombinase activity"/>
    <property type="evidence" value="ECO:0007669"/>
    <property type="project" value="UniProtKB-UniRule"/>
</dbReference>
<dbReference type="GO" id="GO:0051301">
    <property type="term" value="P:cell division"/>
    <property type="evidence" value="ECO:0007669"/>
    <property type="project" value="UniProtKB-KW"/>
</dbReference>
<evidence type="ECO:0000313" key="13">
    <source>
        <dbReference type="Proteomes" id="UP000001520"/>
    </source>
</evidence>
<evidence type="ECO:0000256" key="7">
    <source>
        <dbReference type="ARBA" id="ARBA00023172"/>
    </source>
</evidence>
<dbReference type="InterPro" id="IPR004107">
    <property type="entry name" value="Integrase_SAM-like_N"/>
</dbReference>
<evidence type="ECO:0000256" key="8">
    <source>
        <dbReference type="ARBA" id="ARBA00023306"/>
    </source>
</evidence>
<dbReference type="eggNOG" id="COG4974">
    <property type="taxonomic scope" value="Bacteria"/>
</dbReference>
<dbReference type="Gene3D" id="1.10.443.10">
    <property type="entry name" value="Intergrase catalytic core"/>
    <property type="match status" value="1"/>
</dbReference>
<accession>D3P966</accession>
<evidence type="ECO:0000259" key="10">
    <source>
        <dbReference type="PROSITE" id="PS51898"/>
    </source>
</evidence>
<dbReference type="OrthoDB" id="9801717at2"/>
<dbReference type="NCBIfam" id="NF040815">
    <property type="entry name" value="recomb_XerA_Arch"/>
    <property type="match status" value="1"/>
</dbReference>
<dbReference type="Proteomes" id="UP000001520">
    <property type="component" value="Chromosome"/>
</dbReference>
<evidence type="ECO:0000256" key="2">
    <source>
        <dbReference type="ARBA" id="ARBA00022490"/>
    </source>
</evidence>
<feature type="domain" description="Core-binding (CB)" evidence="11">
    <location>
        <begin position="1"/>
        <end position="86"/>
    </location>
</feature>
<evidence type="ECO:0000256" key="5">
    <source>
        <dbReference type="ARBA" id="ARBA00022908"/>
    </source>
</evidence>
<dbReference type="GO" id="GO:0006313">
    <property type="term" value="P:DNA transposition"/>
    <property type="evidence" value="ECO:0007669"/>
    <property type="project" value="UniProtKB-UniRule"/>
</dbReference>
<evidence type="ECO:0000256" key="1">
    <source>
        <dbReference type="ARBA" id="ARBA00004496"/>
    </source>
</evidence>
<keyword evidence="8 9" id="KW-0131">Cell cycle</keyword>
<keyword evidence="2 9" id="KW-0963">Cytoplasm</keyword>
<evidence type="ECO:0000313" key="12">
    <source>
        <dbReference type="EMBL" id="BAI81256.1"/>
    </source>
</evidence>
<dbReference type="GO" id="GO:0007059">
    <property type="term" value="P:chromosome segregation"/>
    <property type="evidence" value="ECO:0007669"/>
    <property type="project" value="UniProtKB-UniRule"/>
</dbReference>
<dbReference type="HAMAP" id="MF_01808">
    <property type="entry name" value="Recomb_XerC_XerD"/>
    <property type="match status" value="1"/>
</dbReference>
<feature type="active site" evidence="9">
    <location>
        <position position="147"/>
    </location>
</feature>
<keyword evidence="13" id="KW-1185">Reference proteome</keyword>
<organism evidence="12 13">
    <name type="scientific">Deferribacter desulfuricans (strain DSM 14783 / JCM 11476 / NBRC 101012 / SSM1)</name>
    <dbReference type="NCBI Taxonomy" id="639282"/>
    <lineage>
        <taxon>Bacteria</taxon>
        <taxon>Pseudomonadati</taxon>
        <taxon>Deferribacterota</taxon>
        <taxon>Deferribacteres</taxon>
        <taxon>Deferribacterales</taxon>
        <taxon>Deferribacteraceae</taxon>
        <taxon>Deferribacter</taxon>
    </lineage>
</organism>
<dbReference type="PANTHER" id="PTHR30349">
    <property type="entry name" value="PHAGE INTEGRASE-RELATED"/>
    <property type="match status" value="1"/>
</dbReference>
<protein>
    <recommendedName>
        <fullName evidence="9">Tyrosine recombinase XerC</fullName>
    </recommendedName>
</protein>
<dbReference type="InterPro" id="IPR002104">
    <property type="entry name" value="Integrase_catalytic"/>
</dbReference>
<feature type="active site" description="O-(3'-phospho-DNA)-tyrosine intermediate" evidence="9">
    <location>
        <position position="278"/>
    </location>
</feature>
<dbReference type="NCBIfam" id="NF001399">
    <property type="entry name" value="PRK00283.1"/>
    <property type="match status" value="1"/>
</dbReference>
<dbReference type="PROSITE" id="PS51900">
    <property type="entry name" value="CB"/>
    <property type="match status" value="1"/>
</dbReference>
<dbReference type="STRING" id="639282.DEFDS_1801"/>
<evidence type="ECO:0000256" key="3">
    <source>
        <dbReference type="ARBA" id="ARBA00022618"/>
    </source>
</evidence>
<dbReference type="InterPro" id="IPR011010">
    <property type="entry name" value="DNA_brk_join_enz"/>
</dbReference>
<evidence type="ECO:0000256" key="9">
    <source>
        <dbReference type="HAMAP-Rule" id="MF_01808"/>
    </source>
</evidence>
<name>D3P966_DEFDS</name>
<comment type="similarity">
    <text evidence="9">Belongs to the 'phage' integrase family. XerC subfamily.</text>
</comment>
<evidence type="ECO:0000256" key="6">
    <source>
        <dbReference type="ARBA" id="ARBA00023125"/>
    </source>
</evidence>
<dbReference type="KEGG" id="ddf:DEFDS_1801"/>
<dbReference type="InterPro" id="IPR023009">
    <property type="entry name" value="Tyrosine_recombinase_XerC/XerD"/>
</dbReference>
<proteinExistence type="inferred from homology"/>
<keyword evidence="4 9" id="KW-0159">Chromosome partition</keyword>
<dbReference type="InterPro" id="IPR050090">
    <property type="entry name" value="Tyrosine_recombinase_XerCD"/>
</dbReference>
<dbReference type="Gene3D" id="1.10.150.130">
    <property type="match status" value="1"/>
</dbReference>
<dbReference type="PROSITE" id="PS51898">
    <property type="entry name" value="TYR_RECOMBINASE"/>
    <property type="match status" value="1"/>
</dbReference>
<dbReference type="InterPro" id="IPR010998">
    <property type="entry name" value="Integrase_recombinase_N"/>
</dbReference>
<comment type="subunit">
    <text evidence="9">Forms a cyclic heterotetrameric complex composed of two molecules of XerC and two molecules of XerD.</text>
</comment>
<comment type="subcellular location">
    <subcellularLocation>
        <location evidence="1 9">Cytoplasm</location>
    </subcellularLocation>
</comment>
<dbReference type="InterPro" id="IPR044068">
    <property type="entry name" value="CB"/>
</dbReference>
<dbReference type="Pfam" id="PF00589">
    <property type="entry name" value="Phage_integrase"/>
    <property type="match status" value="1"/>
</dbReference>
<dbReference type="InterPro" id="IPR013762">
    <property type="entry name" value="Integrase-like_cat_sf"/>
</dbReference>
<evidence type="ECO:0000259" key="11">
    <source>
        <dbReference type="PROSITE" id="PS51900"/>
    </source>
</evidence>
<keyword evidence="3 9" id="KW-0132">Cell division</keyword>
<dbReference type="Pfam" id="PF02899">
    <property type="entry name" value="Phage_int_SAM_1"/>
    <property type="match status" value="1"/>
</dbReference>
<keyword evidence="6 9" id="KW-0238">DNA-binding</keyword>
<dbReference type="CDD" id="cd00798">
    <property type="entry name" value="INT_XerDC_C"/>
    <property type="match status" value="1"/>
</dbReference>
<dbReference type="SUPFAM" id="SSF56349">
    <property type="entry name" value="DNA breaking-rejoining enzymes"/>
    <property type="match status" value="1"/>
</dbReference>
<evidence type="ECO:0000256" key="4">
    <source>
        <dbReference type="ARBA" id="ARBA00022829"/>
    </source>
</evidence>
<dbReference type="GO" id="GO:0003677">
    <property type="term" value="F:DNA binding"/>
    <property type="evidence" value="ECO:0007669"/>
    <property type="project" value="UniProtKB-UniRule"/>
</dbReference>
<dbReference type="GO" id="GO:0005737">
    <property type="term" value="C:cytoplasm"/>
    <property type="evidence" value="ECO:0007669"/>
    <property type="project" value="UniProtKB-SubCell"/>
</dbReference>
<feature type="active site" evidence="9">
    <location>
        <position position="246"/>
    </location>
</feature>
<dbReference type="AlphaFoldDB" id="D3P966"/>
<keyword evidence="5 9" id="KW-0229">DNA integration</keyword>
<keyword evidence="7 9" id="KW-0233">DNA recombination</keyword>
<dbReference type="RefSeq" id="WP_013008501.1">
    <property type="nucleotide sequence ID" value="NC_013939.1"/>
</dbReference>
<comment type="function">
    <text evidence="9">Site-specific tyrosine recombinase, which acts by catalyzing the cutting and rejoining of the recombining DNA molecules. The XerC-XerD complex is essential to convert dimers of the bacterial chromosome into monomers to permit their segregation at cell division. It also contributes to the segregational stability of plasmids.</text>
</comment>
<dbReference type="PANTHER" id="PTHR30349:SF77">
    <property type="entry name" value="TYROSINE RECOMBINASE XERC"/>
    <property type="match status" value="1"/>
</dbReference>
<feature type="active site" evidence="9">
    <location>
        <position position="269"/>
    </location>
</feature>
<feature type="active site" evidence="9">
    <location>
        <position position="171"/>
    </location>
</feature>
<dbReference type="EMBL" id="AP011529">
    <property type="protein sequence ID" value="BAI81256.1"/>
    <property type="molecule type" value="Genomic_DNA"/>
</dbReference>